<comment type="catalytic activity">
    <reaction evidence="3">
        <text>2'-phospho-[ligated tRNA] + NAD(+) = mature tRNA + ADP-alpha-D-ribose 1'',2''-cyclic phosphate + nicotinamide</text>
        <dbReference type="Rhea" id="RHEA:23324"/>
        <dbReference type="Rhea" id="RHEA-COMP:11106"/>
        <dbReference type="Rhea" id="RHEA-COMP:11107"/>
        <dbReference type="ChEBI" id="CHEBI:17154"/>
        <dbReference type="ChEBI" id="CHEBI:57540"/>
        <dbReference type="ChEBI" id="CHEBI:76596"/>
        <dbReference type="ChEBI" id="CHEBI:82883"/>
        <dbReference type="ChEBI" id="CHEBI:85027"/>
        <dbReference type="EC" id="2.7.1.160"/>
    </reaction>
</comment>
<dbReference type="EC" id="2.7.1.160" evidence="2"/>
<evidence type="ECO:0000313" key="6">
    <source>
        <dbReference type="Proteomes" id="UP000186817"/>
    </source>
</evidence>
<feature type="region of interest" description="Disordered" evidence="4">
    <location>
        <begin position="358"/>
        <end position="380"/>
    </location>
</feature>
<dbReference type="InterPro" id="IPR002745">
    <property type="entry name" value="Ptrans_KptA/Tpt1"/>
</dbReference>
<dbReference type="EMBL" id="LSRX01000076">
    <property type="protein sequence ID" value="OLQ10547.1"/>
    <property type="molecule type" value="Genomic_DNA"/>
</dbReference>
<dbReference type="PANTHER" id="PTHR12684:SF2">
    <property type="entry name" value="TRNA 2'-PHOSPHOTRANSFERASE 1"/>
    <property type="match status" value="1"/>
</dbReference>
<dbReference type="AlphaFoldDB" id="A0A1Q9ET11"/>
<protein>
    <recommendedName>
        <fullName evidence="2">2'-phosphotransferase</fullName>
        <ecNumber evidence="2">2.7.1.160</ecNumber>
    </recommendedName>
</protein>
<gene>
    <name evidence="5" type="primary">TPT1</name>
    <name evidence="5" type="ORF">AK812_SmicGene5732</name>
</gene>
<keyword evidence="6" id="KW-1185">Reference proteome</keyword>
<feature type="compositionally biased region" description="Basic residues" evidence="4">
    <location>
        <begin position="964"/>
        <end position="974"/>
    </location>
</feature>
<dbReference type="SUPFAM" id="SSF56399">
    <property type="entry name" value="ADP-ribosylation"/>
    <property type="match status" value="1"/>
</dbReference>
<evidence type="ECO:0000256" key="4">
    <source>
        <dbReference type="SAM" id="MobiDB-lite"/>
    </source>
</evidence>
<reference evidence="5 6" key="1">
    <citation type="submission" date="2016-02" db="EMBL/GenBank/DDBJ databases">
        <title>Genome analysis of coral dinoflagellate symbionts highlights evolutionary adaptations to a symbiotic lifestyle.</title>
        <authorList>
            <person name="Aranda M."/>
            <person name="Li Y."/>
            <person name="Liew Y.J."/>
            <person name="Baumgarten S."/>
            <person name="Simakov O."/>
            <person name="Wilson M."/>
            <person name="Piel J."/>
            <person name="Ashoor H."/>
            <person name="Bougouffa S."/>
            <person name="Bajic V.B."/>
            <person name="Ryu T."/>
            <person name="Ravasi T."/>
            <person name="Bayer T."/>
            <person name="Micklem G."/>
            <person name="Kim H."/>
            <person name="Bhak J."/>
            <person name="Lajeunesse T.C."/>
            <person name="Voolstra C.R."/>
        </authorList>
    </citation>
    <scope>NUCLEOTIDE SEQUENCE [LARGE SCALE GENOMIC DNA]</scope>
    <source>
        <strain evidence="5 6">CCMP2467</strain>
    </source>
</reference>
<evidence type="ECO:0000313" key="5">
    <source>
        <dbReference type="EMBL" id="OLQ10547.1"/>
    </source>
</evidence>
<feature type="region of interest" description="Disordered" evidence="4">
    <location>
        <begin position="604"/>
        <end position="624"/>
    </location>
</feature>
<dbReference type="Proteomes" id="UP000186817">
    <property type="component" value="Unassembled WGS sequence"/>
</dbReference>
<sequence length="1168" mass="125961">MPLPARGSGHAAMFGTNGFVKVSERNWGRPAASEGLRKIRSDPVLPRIAEGQARVGSSARKVSIEDADAGSLPQVSGGLVAKRATAFKHATSLLPPASVEEATNAALASIEDIRSSVEHFQGRSNGDKEAFVEEASDVREDLRYRLARYRYARRIEPPPPPLAMDPAFEPAPPRPVQVAAAQIMSSSCLRSFQPDRRRAQLAEQAEHRRLRLEAAKTKRELSHQELEEKTLADIDRYLQRMEHYELEKNSSRSGGRRRPLASFTLEQQLQERQKQFATIMAAAAFCAFAVKAMAGFGPISQSSNTPFVIRSLQDVGSFTQVEFSPAGGPDVGCPACSPLSPGVGEASSKDAVGAEVDIGGGATKSSTMTSAKELGEEEGEAISEAADDGLAAAEEDVAPPVLGVPLSSDEELVAEVPAAPGFIQAFDRADAAVQTDGAVGFSSFIADSTKEAFAAAIRPLSPHNRACLDVAYLVLGEPGRPWAWWTPARIRPPEDGAEQEGRVPALAEGGPIVGQDQGAASVSPPVKRVAVCPFAGPSAVGAFWDIFVWWSGLLAPPTDGASPAPRVHLPTKRCSQHRRARQLHEGVSYEDAFMYLGRLRQQSSPRLASPRADHPKGAAATSSTDYSNEFANRGAYGGLVIYSTSLPVCTFHRGSRSAGSATAPATGASVCPGAGKHVVQGVELWVGPEGVKLSPTPKRRSVAEWLGLRAAPDGHVFYDFGVVRAEHLAPFAARKAFIYVLEIVAQVLPLVTFARRYGKDAAVNGILASFWGDYGSMESEWMWRAELPVALRRRPTTAATFNSNGLSGVQRILQLVAEGRVDSTPSAPINQWRAAQGVTKWVRVTGRAGGVGDWMWSPVPPLPLNDQEGLSIVASTPGLLRDEARNAARERDGLNRGPSSSSRGPAKTAAEVTGTPLAAAIKPEEEDRPVVPAPSTTGKRRRSRGESDTTGRTKAEIDEGTERRARKSRRRAWNKPHAPEPDVQEQPSGCRDTVEVEVEVEPEVPHSGATSSGVFRSADSAPEHITLPPKREGHLSKILRHEAHVYDLPMDSAGFIPVIEQHLWNHQVTPDEIKQAVRVNRKSRFQIKTVDGVDQVRAVQGHGRQLVQYYGLSDSEMLQTLTARNAPEAAVHGTMLSSFESIRTEGQSSLQLTSTFLRLERSEKHFKL</sequence>
<dbReference type="OrthoDB" id="419694at2759"/>
<dbReference type="Pfam" id="PF01885">
    <property type="entry name" value="PTS_2-RNA"/>
    <property type="match status" value="1"/>
</dbReference>
<accession>A0A1Q9ET11</accession>
<name>A0A1Q9ET11_SYMMI</name>
<comment type="caution">
    <text evidence="5">The sequence shown here is derived from an EMBL/GenBank/DDBJ whole genome shotgun (WGS) entry which is preliminary data.</text>
</comment>
<feature type="region of interest" description="Disordered" evidence="4">
    <location>
        <begin position="888"/>
        <end position="994"/>
    </location>
</feature>
<evidence type="ECO:0000256" key="1">
    <source>
        <dbReference type="ARBA" id="ARBA00003343"/>
    </source>
</evidence>
<organism evidence="5 6">
    <name type="scientific">Symbiodinium microadriaticum</name>
    <name type="common">Dinoflagellate</name>
    <name type="synonym">Zooxanthella microadriatica</name>
    <dbReference type="NCBI Taxonomy" id="2951"/>
    <lineage>
        <taxon>Eukaryota</taxon>
        <taxon>Sar</taxon>
        <taxon>Alveolata</taxon>
        <taxon>Dinophyceae</taxon>
        <taxon>Suessiales</taxon>
        <taxon>Symbiodiniaceae</taxon>
        <taxon>Symbiodinium</taxon>
    </lineage>
</organism>
<evidence type="ECO:0000256" key="3">
    <source>
        <dbReference type="ARBA" id="ARBA00047949"/>
    </source>
</evidence>
<dbReference type="GO" id="GO:0006388">
    <property type="term" value="P:tRNA splicing, via endonucleolytic cleavage and ligation"/>
    <property type="evidence" value="ECO:0007669"/>
    <property type="project" value="TreeGrafter"/>
</dbReference>
<dbReference type="Gene3D" id="1.10.10.970">
    <property type="entry name" value="RNA 2'-phosphotransferase, Tpt1/KptA family, N-terminal domain"/>
    <property type="match status" value="1"/>
</dbReference>
<comment type="function">
    <text evidence="1">Catalyzes the last step of tRNA splicing, the transfer of the splice junction 2'-phosphate from ligated tRNA to NAD to produce ADP-ribose 1''-2'' cyclic phosphate.</text>
</comment>
<dbReference type="InterPro" id="IPR042080">
    <property type="entry name" value="RNA_2'-PTrans_N"/>
</dbReference>
<dbReference type="PANTHER" id="PTHR12684">
    <property type="entry name" value="PUTATIVE PHOSPHOTRANSFERASE"/>
    <property type="match status" value="1"/>
</dbReference>
<dbReference type="GO" id="GO:0000215">
    <property type="term" value="F:tRNA 2'-phosphotransferase activity"/>
    <property type="evidence" value="ECO:0007669"/>
    <property type="project" value="UniProtKB-EC"/>
</dbReference>
<proteinExistence type="predicted"/>
<feature type="compositionally biased region" description="Basic and acidic residues" evidence="4">
    <location>
        <begin position="944"/>
        <end position="963"/>
    </location>
</feature>
<keyword evidence="5" id="KW-0808">Transferase</keyword>
<evidence type="ECO:0000256" key="2">
    <source>
        <dbReference type="ARBA" id="ARBA00012007"/>
    </source>
</evidence>